<gene>
    <name evidence="6" type="ORF">J2S43_001602</name>
</gene>
<feature type="transmembrane region" description="Helical" evidence="5">
    <location>
        <begin position="187"/>
        <end position="211"/>
    </location>
</feature>
<reference evidence="6 7" key="1">
    <citation type="submission" date="2023-07" db="EMBL/GenBank/DDBJ databases">
        <title>Sequencing the genomes of 1000 actinobacteria strains.</title>
        <authorList>
            <person name="Klenk H.-P."/>
        </authorList>
    </citation>
    <scope>NUCLEOTIDE SEQUENCE [LARGE SCALE GENOMIC DNA]</scope>
    <source>
        <strain evidence="6 7">DSM 44710</strain>
    </source>
</reference>
<feature type="transmembrane region" description="Helical" evidence="5">
    <location>
        <begin position="115"/>
        <end position="133"/>
    </location>
</feature>
<feature type="transmembrane region" description="Helical" evidence="5">
    <location>
        <begin position="48"/>
        <end position="69"/>
    </location>
</feature>
<evidence type="ECO:0000256" key="4">
    <source>
        <dbReference type="ARBA" id="ARBA00023136"/>
    </source>
</evidence>
<keyword evidence="7" id="KW-1185">Reference proteome</keyword>
<feature type="transmembrane region" description="Helical" evidence="5">
    <location>
        <begin position="164"/>
        <end position="181"/>
    </location>
</feature>
<keyword evidence="2 5" id="KW-0812">Transmembrane</keyword>
<keyword evidence="3 5" id="KW-1133">Transmembrane helix</keyword>
<proteinExistence type="predicted"/>
<dbReference type="PANTHER" id="PTHR20855">
    <property type="entry name" value="ADIPOR/PROGESTIN RECEPTOR-RELATED"/>
    <property type="match status" value="1"/>
</dbReference>
<accession>A0ABT9MNW4</accession>
<keyword evidence="4 5" id="KW-0472">Membrane</keyword>
<evidence type="ECO:0000256" key="3">
    <source>
        <dbReference type="ARBA" id="ARBA00022989"/>
    </source>
</evidence>
<organism evidence="6 7">
    <name type="scientific">Catenuloplanes nepalensis</name>
    <dbReference type="NCBI Taxonomy" id="587533"/>
    <lineage>
        <taxon>Bacteria</taxon>
        <taxon>Bacillati</taxon>
        <taxon>Actinomycetota</taxon>
        <taxon>Actinomycetes</taxon>
        <taxon>Micromonosporales</taxon>
        <taxon>Micromonosporaceae</taxon>
        <taxon>Catenuloplanes</taxon>
    </lineage>
</organism>
<dbReference type="EMBL" id="JAUSRA010000001">
    <property type="protein sequence ID" value="MDP9793090.1"/>
    <property type="molecule type" value="Genomic_DNA"/>
</dbReference>
<evidence type="ECO:0000256" key="5">
    <source>
        <dbReference type="SAM" id="Phobius"/>
    </source>
</evidence>
<dbReference type="Proteomes" id="UP001240984">
    <property type="component" value="Unassembled WGS sequence"/>
</dbReference>
<protein>
    <submittedName>
        <fullName evidence="6">Hemolysin III</fullName>
    </submittedName>
</protein>
<dbReference type="RefSeq" id="WP_306828007.1">
    <property type="nucleotide sequence ID" value="NZ_JAUSRA010000001.1"/>
</dbReference>
<dbReference type="Pfam" id="PF03006">
    <property type="entry name" value="HlyIII"/>
    <property type="match status" value="1"/>
</dbReference>
<feature type="transmembrane region" description="Helical" evidence="5">
    <location>
        <begin position="139"/>
        <end position="157"/>
    </location>
</feature>
<dbReference type="InterPro" id="IPR004254">
    <property type="entry name" value="AdipoR/HlyIII-related"/>
</dbReference>
<sequence>MSTDRARRADADDHPATGLDADLQRLEDRVEQGLDHINAMIKPRLRGWLHAGVFPIAVTVGGLLTVLSPDARTRLALALFTLSAALLFGVSALYHRGRWSERAHRGLQRFDHANIFLIIAGSYTPFCVLVLPAGQARTLLWIVWCGALIGVAFRVLWVGAPRWLYVPVYIALGWVAVIYLPEFWRSGGAPVATFIILGGVLYTLGAVVYGLKRPDPNPRWFGFHEVFHALTIAAFTAHCIGITIALHTPVT</sequence>
<comment type="subcellular location">
    <subcellularLocation>
        <location evidence="1">Membrane</location>
        <topology evidence="1">Multi-pass membrane protein</topology>
    </subcellularLocation>
</comment>
<name>A0ABT9MNW4_9ACTN</name>
<comment type="caution">
    <text evidence="6">The sequence shown here is derived from an EMBL/GenBank/DDBJ whole genome shotgun (WGS) entry which is preliminary data.</text>
</comment>
<evidence type="ECO:0000313" key="7">
    <source>
        <dbReference type="Proteomes" id="UP001240984"/>
    </source>
</evidence>
<evidence type="ECO:0000256" key="2">
    <source>
        <dbReference type="ARBA" id="ARBA00022692"/>
    </source>
</evidence>
<evidence type="ECO:0000313" key="6">
    <source>
        <dbReference type="EMBL" id="MDP9793090.1"/>
    </source>
</evidence>
<feature type="transmembrane region" description="Helical" evidence="5">
    <location>
        <begin position="75"/>
        <end position="94"/>
    </location>
</feature>
<dbReference type="PANTHER" id="PTHR20855:SF3">
    <property type="entry name" value="LD03007P"/>
    <property type="match status" value="1"/>
</dbReference>
<evidence type="ECO:0000256" key="1">
    <source>
        <dbReference type="ARBA" id="ARBA00004141"/>
    </source>
</evidence>
<feature type="transmembrane region" description="Helical" evidence="5">
    <location>
        <begin position="223"/>
        <end position="246"/>
    </location>
</feature>